<proteinExistence type="predicted"/>
<evidence type="ECO:0000256" key="1">
    <source>
        <dbReference type="SAM" id="SignalP"/>
    </source>
</evidence>
<dbReference type="AlphaFoldDB" id="A0A6G8S282"/>
<feature type="chain" id="PRO_5026202201" evidence="1">
    <location>
        <begin position="23"/>
        <end position="135"/>
    </location>
</feature>
<sequence>MKTKIILVVTMLGLLGMSPVYAKSCMPNKHAKVPNITEKRYHQARKMLIANQWQPYRTININTAKDELMYSGNGWGFWEQGYTEVESCAGTGFAPCVFNFKDVYGNLLKVYTEGEESPEDKIYAGVSGYEFKCTK</sequence>
<reference evidence="2 3" key="1">
    <citation type="submission" date="2020-03" db="EMBL/GenBank/DDBJ databases">
        <authorList>
            <person name="Zhu W."/>
        </authorList>
    </citation>
    <scope>NUCLEOTIDE SEQUENCE [LARGE SCALE GENOMIC DNA]</scope>
    <source>
        <strain evidence="2 3">185</strain>
    </source>
</reference>
<feature type="signal peptide" evidence="1">
    <location>
        <begin position="1"/>
        <end position="22"/>
    </location>
</feature>
<dbReference type="KEGG" id="alj:G8D99_03835"/>
<evidence type="ECO:0000313" key="2">
    <source>
        <dbReference type="EMBL" id="QIO08235.1"/>
    </source>
</evidence>
<protein>
    <submittedName>
        <fullName evidence="2">Uncharacterized protein</fullName>
    </submittedName>
</protein>
<dbReference type="EMBL" id="CP049916">
    <property type="protein sequence ID" value="QIO08235.1"/>
    <property type="molecule type" value="Genomic_DNA"/>
</dbReference>
<gene>
    <name evidence="2" type="ORF">G8D99_03835</name>
</gene>
<evidence type="ECO:0000313" key="3">
    <source>
        <dbReference type="Proteomes" id="UP000501939"/>
    </source>
</evidence>
<dbReference type="Proteomes" id="UP000501939">
    <property type="component" value="Chromosome"/>
</dbReference>
<dbReference type="RefSeq" id="WP_166322787.1">
    <property type="nucleotide sequence ID" value="NZ_CP049916.1"/>
</dbReference>
<organism evidence="2 3">
    <name type="scientific">Acinetobacter lanii</name>
    <dbReference type="NCBI Taxonomy" id="2715163"/>
    <lineage>
        <taxon>Bacteria</taxon>
        <taxon>Pseudomonadati</taxon>
        <taxon>Pseudomonadota</taxon>
        <taxon>Gammaproteobacteria</taxon>
        <taxon>Moraxellales</taxon>
        <taxon>Moraxellaceae</taxon>
        <taxon>Acinetobacter</taxon>
    </lineage>
</organism>
<keyword evidence="3" id="KW-1185">Reference proteome</keyword>
<accession>A0A6G8S282</accession>
<keyword evidence="1" id="KW-0732">Signal</keyword>
<name>A0A6G8S282_9GAMM</name>